<dbReference type="Pfam" id="PF13830">
    <property type="entry name" value="DUF4192"/>
    <property type="match status" value="1"/>
</dbReference>
<sequence length="370" mass="41093">MTSSYCQLPGTLLANIPGILGFYPHDSVVFAVFTHPELSEDVDGEAGTSFDLGPVLRIDISRLRYLPDLGASIDELNPAYVFAFIISDRDKDPNFVDQAYLLLTQGADAQIVHIDACWHTNDIMSGNPYHLWFQREPRGEVDQTQRVFPPVDPKGVWMKGSIPSVAQAVSTQSLLKQGFLPELSRDDCVAYFDAHVEPESPTHWRRRDAVIQKSSAMLFDAENDVETLTPHFARLHAVIDTLDHDPDYTLTEAELEFVGAILARLALRDAFLQTLTSKAQPCLNLALQVARAHRDQVRCNALCVYALTDAMHLASPRVFHALIASQEENPEHRLTQLLLTGYQHGKLHQAVAAVTKGSEATLNNFGKRAA</sequence>
<evidence type="ECO:0000313" key="2">
    <source>
        <dbReference type="Proteomes" id="UP001183619"/>
    </source>
</evidence>
<keyword evidence="2" id="KW-1185">Reference proteome</keyword>
<dbReference type="Proteomes" id="UP001183619">
    <property type="component" value="Unassembled WGS sequence"/>
</dbReference>
<name>A0ABU2BB57_9CORY</name>
<evidence type="ECO:0008006" key="3">
    <source>
        <dbReference type="Google" id="ProtNLM"/>
    </source>
</evidence>
<protein>
    <recommendedName>
        <fullName evidence="3">DUF4192 domain-containing protein</fullName>
    </recommendedName>
</protein>
<comment type="caution">
    <text evidence="1">The sequence shown here is derived from an EMBL/GenBank/DDBJ whole genome shotgun (WGS) entry which is preliminary data.</text>
</comment>
<proteinExistence type="predicted"/>
<dbReference type="EMBL" id="JAVDYF010000001">
    <property type="protein sequence ID" value="MDR7355857.1"/>
    <property type="molecule type" value="Genomic_DNA"/>
</dbReference>
<gene>
    <name evidence="1" type="ORF">J2S37_002395</name>
</gene>
<reference evidence="1 2" key="1">
    <citation type="submission" date="2023-07" db="EMBL/GenBank/DDBJ databases">
        <title>Sequencing the genomes of 1000 actinobacteria strains.</title>
        <authorList>
            <person name="Klenk H.-P."/>
        </authorList>
    </citation>
    <scope>NUCLEOTIDE SEQUENCE [LARGE SCALE GENOMIC DNA]</scope>
    <source>
        <strain evidence="1 2">DSM 44508</strain>
    </source>
</reference>
<dbReference type="InterPro" id="IPR025447">
    <property type="entry name" value="DUF4192"/>
</dbReference>
<accession>A0ABU2BB57</accession>
<organism evidence="1 2">
    <name type="scientific">Corynebacterium felinum</name>
    <dbReference type="NCBI Taxonomy" id="131318"/>
    <lineage>
        <taxon>Bacteria</taxon>
        <taxon>Bacillati</taxon>
        <taxon>Actinomycetota</taxon>
        <taxon>Actinomycetes</taxon>
        <taxon>Mycobacteriales</taxon>
        <taxon>Corynebacteriaceae</taxon>
        <taxon>Corynebacterium</taxon>
    </lineage>
</organism>
<evidence type="ECO:0000313" key="1">
    <source>
        <dbReference type="EMBL" id="MDR7355857.1"/>
    </source>
</evidence>
<dbReference type="RefSeq" id="WP_277105009.1">
    <property type="nucleotide sequence ID" value="NZ_BAAAJS010000022.1"/>
</dbReference>